<evidence type="ECO:0000256" key="1">
    <source>
        <dbReference type="SAM" id="SignalP"/>
    </source>
</evidence>
<reference evidence="2 3" key="1">
    <citation type="submission" date="2018-12" db="EMBL/GenBank/DDBJ databases">
        <authorList>
            <consortium name="Pathogen Informatics"/>
        </authorList>
    </citation>
    <scope>NUCLEOTIDE SEQUENCE [LARGE SCALE GENOMIC DNA]</scope>
    <source>
        <strain evidence="2 3">NCTC11541</strain>
    </source>
</reference>
<sequence length="209" mass="23125">MFQKLFSIVALSALLANFAFANDLLAKLSNGAVSDNSVGVKILSLDEMKEVRGGYAVATIRISQNELAALAVPDFENELGWEIKNGQINLEQTMKNDRGLCQMGSTQCYSNSATKKHLWQSQKRLQEFTNALDGSNPLYTALGFSVKRNVGFNRAGKFVYFSYGVVAVNRFDGSIRNVTNSATLNNNIIINELKRNYKDRLENALGGLR</sequence>
<gene>
    <name evidence="2" type="ORF">NCTC11541_01620</name>
</gene>
<dbReference type="RefSeq" id="WP_034955986.1">
    <property type="nucleotide sequence ID" value="NZ_CBCRZS010000002.1"/>
</dbReference>
<protein>
    <submittedName>
        <fullName evidence="2">Bacteriocin-type signal sequence domain-containing protein</fullName>
    </submittedName>
</protein>
<proteinExistence type="predicted"/>
<accession>A0A3S4SK56</accession>
<name>A0A3S4SK56_CAMUP</name>
<evidence type="ECO:0000313" key="3">
    <source>
        <dbReference type="Proteomes" id="UP000278157"/>
    </source>
</evidence>
<dbReference type="EMBL" id="LR134372">
    <property type="protein sequence ID" value="VEG85552.1"/>
    <property type="molecule type" value="Genomic_DNA"/>
</dbReference>
<dbReference type="Proteomes" id="UP000278157">
    <property type="component" value="Chromosome"/>
</dbReference>
<organism evidence="2 3">
    <name type="scientific">Campylobacter upsaliensis</name>
    <dbReference type="NCBI Taxonomy" id="28080"/>
    <lineage>
        <taxon>Bacteria</taxon>
        <taxon>Pseudomonadati</taxon>
        <taxon>Campylobacterota</taxon>
        <taxon>Epsilonproteobacteria</taxon>
        <taxon>Campylobacterales</taxon>
        <taxon>Campylobacteraceae</taxon>
        <taxon>Campylobacter</taxon>
    </lineage>
</organism>
<dbReference type="AlphaFoldDB" id="A0A3S4SK56"/>
<keyword evidence="1" id="KW-0732">Signal</keyword>
<feature type="signal peptide" evidence="1">
    <location>
        <begin position="1"/>
        <end position="21"/>
    </location>
</feature>
<feature type="chain" id="PRO_5018597073" evidence="1">
    <location>
        <begin position="22"/>
        <end position="209"/>
    </location>
</feature>
<evidence type="ECO:0000313" key="2">
    <source>
        <dbReference type="EMBL" id="VEG85552.1"/>
    </source>
</evidence>